<proteinExistence type="predicted"/>
<name>A0A1R2CGD1_9CILI</name>
<organism evidence="2 3">
    <name type="scientific">Stentor coeruleus</name>
    <dbReference type="NCBI Taxonomy" id="5963"/>
    <lineage>
        <taxon>Eukaryota</taxon>
        <taxon>Sar</taxon>
        <taxon>Alveolata</taxon>
        <taxon>Ciliophora</taxon>
        <taxon>Postciliodesmatophora</taxon>
        <taxon>Heterotrichea</taxon>
        <taxon>Heterotrichida</taxon>
        <taxon>Stentoridae</taxon>
        <taxon>Stentor</taxon>
    </lineage>
</organism>
<keyword evidence="1" id="KW-1133">Transmembrane helix</keyword>
<keyword evidence="1" id="KW-0812">Transmembrane</keyword>
<reference evidence="2 3" key="1">
    <citation type="submission" date="2016-11" db="EMBL/GenBank/DDBJ databases">
        <title>The macronuclear genome of Stentor coeruleus: a giant cell with tiny introns.</title>
        <authorList>
            <person name="Slabodnick M."/>
            <person name="Ruby J.G."/>
            <person name="Reiff S.B."/>
            <person name="Swart E.C."/>
            <person name="Gosai S."/>
            <person name="Prabakaran S."/>
            <person name="Witkowska E."/>
            <person name="Larue G.E."/>
            <person name="Fisher S."/>
            <person name="Freeman R.M."/>
            <person name="Gunawardena J."/>
            <person name="Chu W."/>
            <person name="Stover N.A."/>
            <person name="Gregory B.D."/>
            <person name="Nowacki M."/>
            <person name="Derisi J."/>
            <person name="Roy S.W."/>
            <person name="Marshall W.F."/>
            <person name="Sood P."/>
        </authorList>
    </citation>
    <scope>NUCLEOTIDE SEQUENCE [LARGE SCALE GENOMIC DNA]</scope>
    <source>
        <strain evidence="2">WM001</strain>
    </source>
</reference>
<dbReference type="AlphaFoldDB" id="A0A1R2CGD1"/>
<gene>
    <name evidence="2" type="ORF">SteCoe_10064</name>
</gene>
<sequence length="154" mass="17361">MGFLHAVFFVIIPSIGACTVLSLRLGQELPKACRRTGRSIGMGYNYLKILLKHITPRSSHGVELVRKMRQTGQQAFAFSNEVKWNLLETGPMVKNILPGITEDPFDKFGLKPVEKKIQPKGDLNSILLSVLEERQRIITSKSDRAKEEETLNKL</sequence>
<dbReference type="Proteomes" id="UP000187209">
    <property type="component" value="Unassembled WGS sequence"/>
</dbReference>
<keyword evidence="3" id="KW-1185">Reference proteome</keyword>
<dbReference type="EMBL" id="MPUH01000160">
    <property type="protein sequence ID" value="OMJ88079.1"/>
    <property type="molecule type" value="Genomic_DNA"/>
</dbReference>
<dbReference type="OrthoDB" id="310230at2759"/>
<comment type="caution">
    <text evidence="2">The sequence shown here is derived from an EMBL/GenBank/DDBJ whole genome shotgun (WGS) entry which is preliminary data.</text>
</comment>
<accession>A0A1R2CGD1</accession>
<evidence type="ECO:0000313" key="2">
    <source>
        <dbReference type="EMBL" id="OMJ88079.1"/>
    </source>
</evidence>
<feature type="transmembrane region" description="Helical" evidence="1">
    <location>
        <begin position="6"/>
        <end position="25"/>
    </location>
</feature>
<evidence type="ECO:0000256" key="1">
    <source>
        <dbReference type="SAM" id="Phobius"/>
    </source>
</evidence>
<protein>
    <submittedName>
        <fullName evidence="2">Uncharacterized protein</fullName>
    </submittedName>
</protein>
<keyword evidence="1" id="KW-0472">Membrane</keyword>
<evidence type="ECO:0000313" key="3">
    <source>
        <dbReference type="Proteomes" id="UP000187209"/>
    </source>
</evidence>